<evidence type="ECO:0000313" key="2">
    <source>
        <dbReference type="Proteomes" id="UP001164250"/>
    </source>
</evidence>
<sequence>MRGTRRGGRQQNSLQNDDTWTLKPLNDPPPPLQEERDLESPLTYEDQTSEQTAQKSPKNQGNPKWVSRNRRAHVVKRRFVKKSELETSKSELGSLSNKENSLVNEVDALNIGEEVKTDREEKRSNEGDRMSKNEAVDVDSILNELSLSVEEPELDDEQLRINDQLQEDEEVVKRSDGKSKEMYPMVLGSLLVCFVEKLLAMESIYGENVFILDRKRGLRSFQIDIHIEALDELTVTAKLNSSSHLHAKTESLDDFSYSFKIQYLPPIVLTCLLPKSYPSHLPPCFTISVQWLDSAKILNLCSMLDSIWRDQPGQEIIYQWTDWLQNSSLSYVGFDNEIMLGPYGVMHTGDRRAISRSVSPDVDVPSIRTYNDERCHESFLKNIHECCICFSEYAGNYN</sequence>
<dbReference type="Proteomes" id="UP001164250">
    <property type="component" value="Chromosome 1"/>
</dbReference>
<reference evidence="2" key="1">
    <citation type="journal article" date="2023" name="G3 (Bethesda)">
        <title>Genome assembly and association tests identify interacting loci associated with vigor, precocity, and sex in interspecific pistachio rootstocks.</title>
        <authorList>
            <person name="Palmer W."/>
            <person name="Jacygrad E."/>
            <person name="Sagayaradj S."/>
            <person name="Cavanaugh K."/>
            <person name="Han R."/>
            <person name="Bertier L."/>
            <person name="Beede B."/>
            <person name="Kafkas S."/>
            <person name="Golino D."/>
            <person name="Preece J."/>
            <person name="Michelmore R."/>
        </authorList>
    </citation>
    <scope>NUCLEOTIDE SEQUENCE [LARGE SCALE GENOMIC DNA]</scope>
</reference>
<keyword evidence="2" id="KW-1185">Reference proteome</keyword>
<proteinExistence type="predicted"/>
<gene>
    <name evidence="1" type="ORF">Patl1_03548</name>
</gene>
<dbReference type="EMBL" id="CM047897">
    <property type="protein sequence ID" value="KAJ0111009.1"/>
    <property type="molecule type" value="Genomic_DNA"/>
</dbReference>
<comment type="caution">
    <text evidence="1">The sequence shown here is derived from an EMBL/GenBank/DDBJ whole genome shotgun (WGS) entry which is preliminary data.</text>
</comment>
<organism evidence="1 2">
    <name type="scientific">Pistacia atlantica</name>
    <dbReference type="NCBI Taxonomy" id="434234"/>
    <lineage>
        <taxon>Eukaryota</taxon>
        <taxon>Viridiplantae</taxon>
        <taxon>Streptophyta</taxon>
        <taxon>Embryophyta</taxon>
        <taxon>Tracheophyta</taxon>
        <taxon>Spermatophyta</taxon>
        <taxon>Magnoliopsida</taxon>
        <taxon>eudicotyledons</taxon>
        <taxon>Gunneridae</taxon>
        <taxon>Pentapetalae</taxon>
        <taxon>rosids</taxon>
        <taxon>malvids</taxon>
        <taxon>Sapindales</taxon>
        <taxon>Anacardiaceae</taxon>
        <taxon>Pistacia</taxon>
    </lineage>
</organism>
<accession>A0ACC1C5L4</accession>
<name>A0ACC1C5L4_9ROSI</name>
<protein>
    <submittedName>
        <fullName evidence="1">Uncharacterized protein</fullName>
    </submittedName>
</protein>
<evidence type="ECO:0000313" key="1">
    <source>
        <dbReference type="EMBL" id="KAJ0111009.1"/>
    </source>
</evidence>